<comment type="subcellular location">
    <subcellularLocation>
        <location evidence="1">Nucleus</location>
    </subcellularLocation>
</comment>
<evidence type="ECO:0000256" key="3">
    <source>
        <dbReference type="ARBA" id="ARBA00023242"/>
    </source>
</evidence>
<dbReference type="InterPro" id="IPR050613">
    <property type="entry name" value="Sec_Metabolite_Reg"/>
</dbReference>
<dbReference type="Pfam" id="PF00172">
    <property type="entry name" value="Zn_clus"/>
    <property type="match status" value="1"/>
</dbReference>
<name>A0A8H3W520_9PEZI</name>
<dbReference type="InterPro" id="IPR007219">
    <property type="entry name" value="XnlR_reg_dom"/>
</dbReference>
<evidence type="ECO:0000256" key="1">
    <source>
        <dbReference type="ARBA" id="ARBA00004123"/>
    </source>
</evidence>
<keyword evidence="3" id="KW-0539">Nucleus</keyword>
<dbReference type="PANTHER" id="PTHR31001:SF76">
    <property type="entry name" value="ZN(2)-C6 FUNGAL-TYPE DOMAIN-CONTAINING PROTEIN"/>
    <property type="match status" value="1"/>
</dbReference>
<dbReference type="SUPFAM" id="SSF57701">
    <property type="entry name" value="Zn2/Cys6 DNA-binding domain"/>
    <property type="match status" value="1"/>
</dbReference>
<proteinExistence type="predicted"/>
<reference evidence="5 6" key="1">
    <citation type="submission" date="2019-12" db="EMBL/GenBank/DDBJ databases">
        <title>A genome sequence resource for the geographically widespread anthracnose pathogen Colletotrichum asianum.</title>
        <authorList>
            <person name="Meng Y."/>
        </authorList>
    </citation>
    <scope>NUCLEOTIDE SEQUENCE [LARGE SCALE GENOMIC DNA]</scope>
    <source>
        <strain evidence="5 6">ICMP 18580</strain>
    </source>
</reference>
<dbReference type="InterPro" id="IPR036864">
    <property type="entry name" value="Zn2-C6_fun-type_DNA-bd_sf"/>
</dbReference>
<evidence type="ECO:0000313" key="6">
    <source>
        <dbReference type="Proteomes" id="UP000434172"/>
    </source>
</evidence>
<dbReference type="GO" id="GO:0003677">
    <property type="term" value="F:DNA binding"/>
    <property type="evidence" value="ECO:0007669"/>
    <property type="project" value="InterPro"/>
</dbReference>
<dbReference type="Proteomes" id="UP000434172">
    <property type="component" value="Unassembled WGS sequence"/>
</dbReference>
<dbReference type="AlphaFoldDB" id="A0A8H3W520"/>
<keyword evidence="6" id="KW-1185">Reference proteome</keyword>
<dbReference type="PROSITE" id="PS00463">
    <property type="entry name" value="ZN2_CY6_FUNGAL_1"/>
    <property type="match status" value="1"/>
</dbReference>
<dbReference type="SMART" id="SM00066">
    <property type="entry name" value="GAL4"/>
    <property type="match status" value="1"/>
</dbReference>
<evidence type="ECO:0000313" key="5">
    <source>
        <dbReference type="EMBL" id="KAF0319580.1"/>
    </source>
</evidence>
<dbReference type="CDD" id="cd12148">
    <property type="entry name" value="fungal_TF_MHR"/>
    <property type="match status" value="1"/>
</dbReference>
<dbReference type="InterPro" id="IPR001138">
    <property type="entry name" value="Zn2Cys6_DnaBD"/>
</dbReference>
<accession>A0A8H3W520</accession>
<dbReference type="CDD" id="cd00067">
    <property type="entry name" value="GAL4"/>
    <property type="match status" value="1"/>
</dbReference>
<evidence type="ECO:0000256" key="2">
    <source>
        <dbReference type="ARBA" id="ARBA00022723"/>
    </source>
</evidence>
<keyword evidence="2" id="KW-0479">Metal-binding</keyword>
<feature type="domain" description="Zn(2)-C6 fungal-type" evidence="4">
    <location>
        <begin position="18"/>
        <end position="49"/>
    </location>
</feature>
<dbReference type="EMBL" id="WOWK01000094">
    <property type="protein sequence ID" value="KAF0319580.1"/>
    <property type="molecule type" value="Genomic_DNA"/>
</dbReference>
<dbReference type="GO" id="GO:0005634">
    <property type="term" value="C:nucleus"/>
    <property type="evidence" value="ECO:0007669"/>
    <property type="project" value="UniProtKB-SubCell"/>
</dbReference>
<evidence type="ECO:0000259" key="4">
    <source>
        <dbReference type="PROSITE" id="PS50048"/>
    </source>
</evidence>
<dbReference type="PROSITE" id="PS50048">
    <property type="entry name" value="ZN2_CY6_FUNGAL_2"/>
    <property type="match status" value="1"/>
</dbReference>
<dbReference type="Gene3D" id="4.10.240.10">
    <property type="entry name" value="Zn(2)-C6 fungal-type DNA-binding domain"/>
    <property type="match status" value="1"/>
</dbReference>
<protein>
    <submittedName>
        <fullName evidence="5">Nucleus protein</fullName>
    </submittedName>
</protein>
<dbReference type="GO" id="GO:0000981">
    <property type="term" value="F:DNA-binding transcription factor activity, RNA polymerase II-specific"/>
    <property type="evidence" value="ECO:0007669"/>
    <property type="project" value="InterPro"/>
</dbReference>
<gene>
    <name evidence="5" type="ORF">GQ607_013228</name>
</gene>
<dbReference type="PANTHER" id="PTHR31001">
    <property type="entry name" value="UNCHARACTERIZED TRANSCRIPTIONAL REGULATORY PROTEIN"/>
    <property type="match status" value="1"/>
</dbReference>
<dbReference type="GO" id="GO:0006351">
    <property type="term" value="P:DNA-templated transcription"/>
    <property type="evidence" value="ECO:0007669"/>
    <property type="project" value="InterPro"/>
</dbReference>
<comment type="caution">
    <text evidence="5">The sequence shown here is derived from an EMBL/GenBank/DDBJ whole genome shotgun (WGS) entry which is preliminary data.</text>
</comment>
<organism evidence="5 6">
    <name type="scientific">Colletotrichum asianum</name>
    <dbReference type="NCBI Taxonomy" id="702518"/>
    <lineage>
        <taxon>Eukaryota</taxon>
        <taxon>Fungi</taxon>
        <taxon>Dikarya</taxon>
        <taxon>Ascomycota</taxon>
        <taxon>Pezizomycotina</taxon>
        <taxon>Sordariomycetes</taxon>
        <taxon>Hypocreomycetidae</taxon>
        <taxon>Glomerellales</taxon>
        <taxon>Glomerellaceae</taxon>
        <taxon>Colletotrichum</taxon>
        <taxon>Colletotrichum gloeosporioides species complex</taxon>
    </lineage>
</organism>
<sequence length="567" mass="65562">MTDDTAETLRTTQRAPRSCRSCASRKVKCDKASPCLRCIRRGDADKCVRETVIVRGEVTRLGKDPTDAPTYEDLVRENERLRSALSIRTSVHHTPNSPLLKPRKPQRLLECHDVLEEMVFDPRQRPKSSGRMSSWDEITSCCPDRGASEQLIAYDKTWNSWVHYALEYPTFQEEHSKFMGALKNGALLSDCDPAWLSLYFSVITAALLMMDVEEACLILPGKNHKRFLQDWYESALFCMYRADFMRTTQIHIVQAVAVLGMCFYNFGDSELSRHLWSCAIRTAQTLGLDGSRGDDVPTEMSQEAQHRLWWTLVICEWLAVPYHVPQVDEGDFNVPLPSRDPEHDIPGGIQPVQYHIFMARTSIVYHRFWSALREGSRLIAEVVRLADDELAEVINTLPEHLQPDGGKHERMQNLEIEHPWIKWQRFDISLVLLHHRMRINRALQKEWMTSPGQYEWARTVCIRSAMDIIWITHNWDQPAAMRRQWYGFYACEVGSMLVKALSLHIFVAAIFLLRESRKASPDPEVDFSDEVQLAIRYLDEVKSRNAIADRASDILRDFIKHMDDPML</sequence>
<dbReference type="Pfam" id="PF04082">
    <property type="entry name" value="Fungal_trans"/>
    <property type="match status" value="1"/>
</dbReference>
<dbReference type="OrthoDB" id="1747771at2759"/>
<dbReference type="GO" id="GO:0008270">
    <property type="term" value="F:zinc ion binding"/>
    <property type="evidence" value="ECO:0007669"/>
    <property type="project" value="InterPro"/>
</dbReference>
<dbReference type="SMART" id="SM00906">
    <property type="entry name" value="Fungal_trans"/>
    <property type="match status" value="1"/>
</dbReference>